<reference evidence="2" key="1">
    <citation type="submission" date="2020-05" db="EMBL/GenBank/DDBJ databases">
        <title>Mycena genomes resolve the evolution of fungal bioluminescence.</title>
        <authorList>
            <person name="Tsai I.J."/>
        </authorList>
    </citation>
    <scope>NUCLEOTIDE SEQUENCE</scope>
    <source>
        <strain evidence="2">110903Hualien_Pintung</strain>
    </source>
</reference>
<accession>A0A8H6W1S6</accession>
<name>A0A8H6W1S6_MYCCL</name>
<evidence type="ECO:0000256" key="1">
    <source>
        <dbReference type="SAM" id="MobiDB-lite"/>
    </source>
</evidence>
<comment type="caution">
    <text evidence="2">The sequence shown here is derived from an EMBL/GenBank/DDBJ whole genome shotgun (WGS) entry which is preliminary data.</text>
</comment>
<organism evidence="2 3">
    <name type="scientific">Mycena chlorophos</name>
    <name type="common">Agaric fungus</name>
    <name type="synonym">Agaricus chlorophos</name>
    <dbReference type="NCBI Taxonomy" id="658473"/>
    <lineage>
        <taxon>Eukaryota</taxon>
        <taxon>Fungi</taxon>
        <taxon>Dikarya</taxon>
        <taxon>Basidiomycota</taxon>
        <taxon>Agaricomycotina</taxon>
        <taxon>Agaricomycetes</taxon>
        <taxon>Agaricomycetidae</taxon>
        <taxon>Agaricales</taxon>
        <taxon>Marasmiineae</taxon>
        <taxon>Mycenaceae</taxon>
        <taxon>Mycena</taxon>
    </lineage>
</organism>
<sequence>MATFTTSAVRDPRRGPALDAPSTPSLASGSSSSSYSSGYSASSAAELNHHPGWPKCSASPVVPAARADSRLLPVAPPLPEAVHLEPVEGRGYSFKRVSTHPLPVDCRHVHDVMQHQPNGVDRCANCADLDMPCNFIEPGIFCDLCILSGAPRCKHTDPFAFAEQLTHWRTNFLVNYVRHLHSYIEQRFMHASVFLANYEIALEWANRAVQGVIIRFESNIRATSAIATRGYGQIINATTGLADLGRFLTFAAESSFLHPSIVKAALHQEKLDSR</sequence>
<gene>
    <name evidence="2" type="ORF">HMN09_01088600</name>
</gene>
<protein>
    <submittedName>
        <fullName evidence="2">Uncharacterized protein</fullName>
    </submittedName>
</protein>
<feature type="region of interest" description="Disordered" evidence="1">
    <location>
        <begin position="1"/>
        <end position="41"/>
    </location>
</feature>
<dbReference type="Proteomes" id="UP000613580">
    <property type="component" value="Unassembled WGS sequence"/>
</dbReference>
<keyword evidence="3" id="KW-1185">Reference proteome</keyword>
<dbReference type="EMBL" id="JACAZE010000017">
    <property type="protein sequence ID" value="KAF7296199.1"/>
    <property type="molecule type" value="Genomic_DNA"/>
</dbReference>
<feature type="compositionally biased region" description="Low complexity" evidence="1">
    <location>
        <begin position="20"/>
        <end position="41"/>
    </location>
</feature>
<dbReference type="AlphaFoldDB" id="A0A8H6W1S6"/>
<proteinExistence type="predicted"/>
<evidence type="ECO:0000313" key="3">
    <source>
        <dbReference type="Proteomes" id="UP000613580"/>
    </source>
</evidence>
<evidence type="ECO:0000313" key="2">
    <source>
        <dbReference type="EMBL" id="KAF7296199.1"/>
    </source>
</evidence>
<dbReference type="OrthoDB" id="3062173at2759"/>